<proteinExistence type="predicted"/>
<dbReference type="PANTHER" id="PTHR36181">
    <property type="entry name" value="INTRON-ENCODED ENDONUCLEASE AI3-RELATED"/>
    <property type="match status" value="1"/>
</dbReference>
<dbReference type="GO" id="GO:0004519">
    <property type="term" value="F:endonuclease activity"/>
    <property type="evidence" value="ECO:0007669"/>
    <property type="project" value="InterPro"/>
</dbReference>
<dbReference type="InterPro" id="IPR051289">
    <property type="entry name" value="LAGLIDADG_Endonuclease"/>
</dbReference>
<protein>
    <recommendedName>
        <fullName evidence="1">Homing endonuclease LAGLIDADG domain-containing protein</fullName>
    </recommendedName>
</protein>
<gene>
    <name evidence="2" type="ORF">A2469_02900</name>
</gene>
<sequence>MTSAENQQERLTKLGWIVGFVDGEGCFSVGLIKQSDRKEKSRIRKGYKTGYQPFIEFAVTQGEKSLDSLKILKEYFGVGNIYPNRRHDNHKENLYRFVVRKREDLLKVIIPFFKKYKMKTAKREDFEKFVECVLLVENKEHLTTDGMIKIAKIASTMNRKKPRESLIRILRDHTPSP</sequence>
<dbReference type="PANTHER" id="PTHR36181:SF4">
    <property type="entry name" value="LAGLIDADG ENDONUCLEASE"/>
    <property type="match status" value="1"/>
</dbReference>
<feature type="domain" description="Homing endonuclease LAGLIDADG" evidence="1">
    <location>
        <begin position="17"/>
        <end position="132"/>
    </location>
</feature>
<evidence type="ECO:0000313" key="2">
    <source>
        <dbReference type="EMBL" id="OGH90040.1"/>
    </source>
</evidence>
<dbReference type="InterPro" id="IPR004860">
    <property type="entry name" value="LAGLIDADG_dom"/>
</dbReference>
<dbReference type="AlphaFoldDB" id="A0A1F6P1S2"/>
<dbReference type="Proteomes" id="UP000178895">
    <property type="component" value="Unassembled WGS sequence"/>
</dbReference>
<dbReference type="Pfam" id="PF00961">
    <property type="entry name" value="LAGLIDADG_1"/>
    <property type="match status" value="1"/>
</dbReference>
<evidence type="ECO:0000259" key="1">
    <source>
        <dbReference type="Pfam" id="PF00961"/>
    </source>
</evidence>
<reference evidence="2 3" key="1">
    <citation type="journal article" date="2016" name="Nat. Commun.">
        <title>Thousands of microbial genomes shed light on interconnected biogeochemical processes in an aquifer system.</title>
        <authorList>
            <person name="Anantharaman K."/>
            <person name="Brown C.T."/>
            <person name="Hug L.A."/>
            <person name="Sharon I."/>
            <person name="Castelle C.J."/>
            <person name="Probst A.J."/>
            <person name="Thomas B.C."/>
            <person name="Singh A."/>
            <person name="Wilkins M.J."/>
            <person name="Karaoz U."/>
            <person name="Brodie E.L."/>
            <person name="Williams K.H."/>
            <person name="Hubbard S.S."/>
            <person name="Banfield J.F."/>
        </authorList>
    </citation>
    <scope>NUCLEOTIDE SEQUENCE [LARGE SCALE GENOMIC DNA]</scope>
</reference>
<dbReference type="EMBL" id="MFQY01000015">
    <property type="protein sequence ID" value="OGH90040.1"/>
    <property type="molecule type" value="Genomic_DNA"/>
</dbReference>
<dbReference type="Gene3D" id="3.10.28.10">
    <property type="entry name" value="Homing endonucleases"/>
    <property type="match status" value="1"/>
</dbReference>
<name>A0A1F6P1S2_9BACT</name>
<accession>A0A1F6P1S2</accession>
<dbReference type="InterPro" id="IPR027434">
    <property type="entry name" value="Homing_endonucl"/>
</dbReference>
<comment type="caution">
    <text evidence="2">The sequence shown here is derived from an EMBL/GenBank/DDBJ whole genome shotgun (WGS) entry which is preliminary data.</text>
</comment>
<organism evidence="2 3">
    <name type="scientific">Candidatus Magasanikbacteria bacterium RIFOXYC2_FULL_40_16</name>
    <dbReference type="NCBI Taxonomy" id="1798703"/>
    <lineage>
        <taxon>Bacteria</taxon>
        <taxon>Candidatus Magasanikiibacteriota</taxon>
    </lineage>
</organism>
<evidence type="ECO:0000313" key="3">
    <source>
        <dbReference type="Proteomes" id="UP000178895"/>
    </source>
</evidence>
<dbReference type="SUPFAM" id="SSF55608">
    <property type="entry name" value="Homing endonucleases"/>
    <property type="match status" value="1"/>
</dbReference>